<keyword evidence="3" id="KW-1185">Reference proteome</keyword>
<evidence type="ECO:0000313" key="3">
    <source>
        <dbReference type="Proteomes" id="UP000585437"/>
    </source>
</evidence>
<dbReference type="Pfam" id="PF03476">
    <property type="entry name" value="MOSC_N"/>
    <property type="match status" value="1"/>
</dbReference>
<gene>
    <name evidence="2" type="ORF">F4695_003258</name>
</gene>
<sequence length="243" mass="26936">MAPPQFGTIEEIWRYPVSSLGGERLTSVELGTDGIEGDRSWCVADAQSGHPAAPEKEARWKPALFLHSRSGRDRPEIGFPDGEWLRVGERDTDAKLTLYFGFEVETRPYVATGDAQTAVNRYEVSPVHLVTTNSLRHLSTIVGTDDIDSRRFRPNVVLRTPAAEGFEEKSWLGSRMQMGEATIHICEEAKRCGMTLIAQPGLPENPDVLRSLLRQNKRNFGIYGDVEISGKLTLGDPVEIVTG</sequence>
<dbReference type="Pfam" id="PF03473">
    <property type="entry name" value="MOSC"/>
    <property type="match status" value="1"/>
</dbReference>
<dbReference type="RefSeq" id="WP_184655264.1">
    <property type="nucleotide sequence ID" value="NZ_JACHBU010000006.1"/>
</dbReference>
<feature type="domain" description="MOSC" evidence="1">
    <location>
        <begin position="85"/>
        <end position="241"/>
    </location>
</feature>
<dbReference type="Gene3D" id="2.40.33.20">
    <property type="entry name" value="PK beta-barrel domain-like"/>
    <property type="match status" value="1"/>
</dbReference>
<accession>A0A7X0JMP3</accession>
<proteinExistence type="predicted"/>
<dbReference type="GO" id="GO:0003824">
    <property type="term" value="F:catalytic activity"/>
    <property type="evidence" value="ECO:0007669"/>
    <property type="project" value="InterPro"/>
</dbReference>
<dbReference type="GO" id="GO:0030151">
    <property type="term" value="F:molybdenum ion binding"/>
    <property type="evidence" value="ECO:0007669"/>
    <property type="project" value="InterPro"/>
</dbReference>
<reference evidence="2 3" key="1">
    <citation type="submission" date="2020-08" db="EMBL/GenBank/DDBJ databases">
        <title>The Agave Microbiome: Exploring the role of microbial communities in plant adaptations to desert environments.</title>
        <authorList>
            <person name="Partida-Martinez L.P."/>
        </authorList>
    </citation>
    <scope>NUCLEOTIDE SEQUENCE [LARGE SCALE GENOMIC DNA]</scope>
    <source>
        <strain evidence="2 3">AS3.12</strain>
    </source>
</reference>
<dbReference type="AlphaFoldDB" id="A0A7X0JMP3"/>
<name>A0A7X0JMP3_9HYPH</name>
<protein>
    <recommendedName>
        <fullName evidence="1">MOSC domain-containing protein</fullName>
    </recommendedName>
</protein>
<dbReference type="InterPro" id="IPR011037">
    <property type="entry name" value="Pyrv_Knase-like_insert_dom_sf"/>
</dbReference>
<evidence type="ECO:0000313" key="2">
    <source>
        <dbReference type="EMBL" id="MBB6509874.1"/>
    </source>
</evidence>
<dbReference type="Proteomes" id="UP000585437">
    <property type="component" value="Unassembled WGS sequence"/>
</dbReference>
<dbReference type="EMBL" id="JACHBU010000006">
    <property type="protein sequence ID" value="MBB6509874.1"/>
    <property type="molecule type" value="Genomic_DNA"/>
</dbReference>
<dbReference type="SUPFAM" id="SSF50800">
    <property type="entry name" value="PK beta-barrel domain-like"/>
    <property type="match status" value="1"/>
</dbReference>
<dbReference type="GO" id="GO:0030170">
    <property type="term" value="F:pyridoxal phosphate binding"/>
    <property type="evidence" value="ECO:0007669"/>
    <property type="project" value="InterPro"/>
</dbReference>
<dbReference type="PANTHER" id="PTHR36930">
    <property type="entry name" value="METAL-SULFUR CLUSTER BIOSYNTHESIS PROTEINS YUAD-RELATED"/>
    <property type="match status" value="1"/>
</dbReference>
<comment type="caution">
    <text evidence="2">The sequence shown here is derived from an EMBL/GenBank/DDBJ whole genome shotgun (WGS) entry which is preliminary data.</text>
</comment>
<organism evidence="2 3">
    <name type="scientific">Rhizobium soli</name>
    <dbReference type="NCBI Taxonomy" id="424798"/>
    <lineage>
        <taxon>Bacteria</taxon>
        <taxon>Pseudomonadati</taxon>
        <taxon>Pseudomonadota</taxon>
        <taxon>Alphaproteobacteria</taxon>
        <taxon>Hyphomicrobiales</taxon>
        <taxon>Rhizobiaceae</taxon>
        <taxon>Rhizobium/Agrobacterium group</taxon>
        <taxon>Rhizobium</taxon>
    </lineage>
</organism>
<dbReference type="PANTHER" id="PTHR36930:SF1">
    <property type="entry name" value="MOSC DOMAIN-CONTAINING PROTEIN"/>
    <property type="match status" value="1"/>
</dbReference>
<dbReference type="PROSITE" id="PS51340">
    <property type="entry name" value="MOSC"/>
    <property type="match status" value="1"/>
</dbReference>
<dbReference type="InterPro" id="IPR052716">
    <property type="entry name" value="MOSC_domain"/>
</dbReference>
<dbReference type="InterPro" id="IPR005302">
    <property type="entry name" value="MoCF_Sase_C"/>
</dbReference>
<evidence type="ECO:0000259" key="1">
    <source>
        <dbReference type="PROSITE" id="PS51340"/>
    </source>
</evidence>
<dbReference type="InterPro" id="IPR005303">
    <property type="entry name" value="MOCOS_middle"/>
</dbReference>